<keyword evidence="3" id="KW-1185">Reference proteome</keyword>
<reference evidence="2" key="1">
    <citation type="submission" date="2021-01" db="EMBL/GenBank/DDBJ databases">
        <title>Phytophthora aleatoria, a newly-described species from Pinus radiata is distinct from Phytophthora cactorum isolates based on comparative genomics.</title>
        <authorList>
            <person name="Mcdougal R."/>
            <person name="Panda P."/>
            <person name="Williams N."/>
            <person name="Studholme D.J."/>
        </authorList>
    </citation>
    <scope>NUCLEOTIDE SEQUENCE</scope>
    <source>
        <strain evidence="2">NZFS 4037</strain>
    </source>
</reference>
<dbReference type="Proteomes" id="UP000709295">
    <property type="component" value="Unassembled WGS sequence"/>
</dbReference>
<evidence type="ECO:0000313" key="2">
    <source>
        <dbReference type="EMBL" id="KAG6950110.1"/>
    </source>
</evidence>
<name>A0A8J5I812_9STRA</name>
<dbReference type="AlphaFoldDB" id="A0A8J5I812"/>
<sequence length="99" mass="10616">MAFRRDLSEHQSSQSGTRIAYTRVRVGAGTRNNPDLREKPGGGRVTRRTPIASSGGILGLGDKRSGEYSFGGLPGYLPTAPGLFVNDMGVIPLPFARRN</sequence>
<comment type="caution">
    <text evidence="2">The sequence shown here is derived from an EMBL/GenBank/DDBJ whole genome shotgun (WGS) entry which is preliminary data.</text>
</comment>
<proteinExistence type="predicted"/>
<dbReference type="EMBL" id="JAENGY010001345">
    <property type="protein sequence ID" value="KAG6950110.1"/>
    <property type="molecule type" value="Genomic_DNA"/>
</dbReference>
<feature type="region of interest" description="Disordered" evidence="1">
    <location>
        <begin position="1"/>
        <end position="58"/>
    </location>
</feature>
<protein>
    <submittedName>
        <fullName evidence="2">Uncharacterized protein</fullName>
    </submittedName>
</protein>
<gene>
    <name evidence="2" type="ORF">JG688_00014318</name>
</gene>
<evidence type="ECO:0000256" key="1">
    <source>
        <dbReference type="SAM" id="MobiDB-lite"/>
    </source>
</evidence>
<organism evidence="2 3">
    <name type="scientific">Phytophthora aleatoria</name>
    <dbReference type="NCBI Taxonomy" id="2496075"/>
    <lineage>
        <taxon>Eukaryota</taxon>
        <taxon>Sar</taxon>
        <taxon>Stramenopiles</taxon>
        <taxon>Oomycota</taxon>
        <taxon>Peronosporomycetes</taxon>
        <taxon>Peronosporales</taxon>
        <taxon>Peronosporaceae</taxon>
        <taxon>Phytophthora</taxon>
    </lineage>
</organism>
<evidence type="ECO:0000313" key="3">
    <source>
        <dbReference type="Proteomes" id="UP000709295"/>
    </source>
</evidence>
<accession>A0A8J5I812</accession>